<reference evidence="2 3" key="1">
    <citation type="submission" date="2016-10" db="EMBL/GenBank/DDBJ databases">
        <authorList>
            <person name="de Groot N.N."/>
        </authorList>
    </citation>
    <scope>NUCLEOTIDE SEQUENCE [LARGE SCALE GENOMIC DNA]</scope>
    <source>
        <strain evidence="2 3">DSM 44637</strain>
    </source>
</reference>
<dbReference type="OrthoDB" id="4337641at2"/>
<keyword evidence="1" id="KW-0812">Transmembrane</keyword>
<dbReference type="AlphaFoldDB" id="A0A1I5G8J9"/>
<accession>A0A1I5G8J9</accession>
<evidence type="ECO:0000256" key="1">
    <source>
        <dbReference type="SAM" id="Phobius"/>
    </source>
</evidence>
<feature type="transmembrane region" description="Helical" evidence="1">
    <location>
        <begin position="38"/>
        <end position="57"/>
    </location>
</feature>
<dbReference type="EMBL" id="FOWC01000001">
    <property type="protein sequence ID" value="SFO32310.1"/>
    <property type="molecule type" value="Genomic_DNA"/>
</dbReference>
<dbReference type="Proteomes" id="UP000199137">
    <property type="component" value="Unassembled WGS sequence"/>
</dbReference>
<organism evidence="2 3">
    <name type="scientific">Amycolatopsis rubida</name>
    <dbReference type="NCBI Taxonomy" id="112413"/>
    <lineage>
        <taxon>Bacteria</taxon>
        <taxon>Bacillati</taxon>
        <taxon>Actinomycetota</taxon>
        <taxon>Actinomycetes</taxon>
        <taxon>Pseudonocardiales</taxon>
        <taxon>Pseudonocardiaceae</taxon>
        <taxon>Amycolatopsis</taxon>
    </lineage>
</organism>
<dbReference type="RefSeq" id="WP_143132391.1">
    <property type="nucleotide sequence ID" value="NZ_FOWC01000001.1"/>
</dbReference>
<keyword evidence="1" id="KW-1133">Transmembrane helix</keyword>
<sequence length="192" mass="20974">MEGQPLILARALALVLRRRTDVPPDGVAIHYSRTIRPMFWVMLAVNPVDIVLVEVVVKSVPVRIALLVLEVIGALAFLALVATLYKYPHSVSREGLRVRYLSFFDHRIPLASIDSVRQASRSLKTRGGVSVPEDGVLAVGISQATNLSVTLREPQRVDLGRKAGVEITQLDLWADDPRAAVAAIRDQLPASA</sequence>
<keyword evidence="1" id="KW-0472">Membrane</keyword>
<proteinExistence type="predicted"/>
<evidence type="ECO:0000313" key="3">
    <source>
        <dbReference type="Proteomes" id="UP000199137"/>
    </source>
</evidence>
<gene>
    <name evidence="2" type="ORF">SAMN05421854_1011489</name>
</gene>
<name>A0A1I5G8J9_9PSEU</name>
<dbReference type="STRING" id="112413.SAMN05421854_1011489"/>
<evidence type="ECO:0000313" key="2">
    <source>
        <dbReference type="EMBL" id="SFO32310.1"/>
    </source>
</evidence>
<protein>
    <submittedName>
        <fullName evidence="2">Uncharacterized protein</fullName>
    </submittedName>
</protein>
<feature type="transmembrane region" description="Helical" evidence="1">
    <location>
        <begin position="64"/>
        <end position="85"/>
    </location>
</feature>